<dbReference type="Pfam" id="PF07690">
    <property type="entry name" value="MFS_1"/>
    <property type="match status" value="1"/>
</dbReference>
<dbReference type="GO" id="GO:0022857">
    <property type="term" value="F:transmembrane transporter activity"/>
    <property type="evidence" value="ECO:0007669"/>
    <property type="project" value="InterPro"/>
</dbReference>
<evidence type="ECO:0000256" key="2">
    <source>
        <dbReference type="ARBA" id="ARBA00022448"/>
    </source>
</evidence>
<dbReference type="InterPro" id="IPR011701">
    <property type="entry name" value="MFS"/>
</dbReference>
<evidence type="ECO:0000313" key="9">
    <source>
        <dbReference type="EMBL" id="TFB18886.1"/>
    </source>
</evidence>
<evidence type="ECO:0000256" key="1">
    <source>
        <dbReference type="ARBA" id="ARBA00004651"/>
    </source>
</evidence>
<keyword evidence="3" id="KW-1003">Cell membrane</keyword>
<feature type="transmembrane region" description="Helical" evidence="7">
    <location>
        <begin position="62"/>
        <end position="82"/>
    </location>
</feature>
<evidence type="ECO:0000256" key="4">
    <source>
        <dbReference type="ARBA" id="ARBA00022692"/>
    </source>
</evidence>
<dbReference type="CDD" id="cd06173">
    <property type="entry name" value="MFS_MefA_like"/>
    <property type="match status" value="1"/>
</dbReference>
<feature type="transmembrane region" description="Helical" evidence="7">
    <location>
        <begin position="306"/>
        <end position="323"/>
    </location>
</feature>
<protein>
    <submittedName>
        <fullName evidence="9">MFS transporter</fullName>
    </submittedName>
</protein>
<keyword evidence="2" id="KW-0813">Transport</keyword>
<dbReference type="PANTHER" id="PTHR43266:SF9">
    <property type="entry name" value="PERMEASE, MAJOR FACILITATOR SUPERFAMILY-RELATED"/>
    <property type="match status" value="1"/>
</dbReference>
<keyword evidence="6 7" id="KW-0472">Membrane</keyword>
<feature type="transmembrane region" description="Helical" evidence="7">
    <location>
        <begin position="329"/>
        <end position="348"/>
    </location>
</feature>
<comment type="caution">
    <text evidence="9">The sequence shown here is derived from an EMBL/GenBank/DDBJ whole genome shotgun (WGS) entry which is preliminary data.</text>
</comment>
<dbReference type="InterPro" id="IPR036259">
    <property type="entry name" value="MFS_trans_sf"/>
</dbReference>
<comment type="subcellular location">
    <subcellularLocation>
        <location evidence="1">Cell membrane</location>
        <topology evidence="1">Multi-pass membrane protein</topology>
    </subcellularLocation>
</comment>
<feature type="transmembrane region" description="Helical" evidence="7">
    <location>
        <begin position="89"/>
        <end position="110"/>
    </location>
</feature>
<dbReference type="OrthoDB" id="3613552at2"/>
<dbReference type="PANTHER" id="PTHR43266">
    <property type="entry name" value="MACROLIDE-EFFLUX PROTEIN"/>
    <property type="match status" value="1"/>
</dbReference>
<dbReference type="EMBL" id="SOPW01000012">
    <property type="protein sequence ID" value="TFB18886.1"/>
    <property type="molecule type" value="Genomic_DNA"/>
</dbReference>
<keyword evidence="10" id="KW-1185">Reference proteome</keyword>
<evidence type="ECO:0000256" key="7">
    <source>
        <dbReference type="SAM" id="Phobius"/>
    </source>
</evidence>
<keyword evidence="4 7" id="KW-0812">Transmembrane</keyword>
<reference evidence="9 10" key="1">
    <citation type="submission" date="2019-03" db="EMBL/GenBank/DDBJ databases">
        <authorList>
            <person name="He R.-H."/>
        </authorList>
    </citation>
    <scope>NUCLEOTIDE SEQUENCE [LARGE SCALE GENOMIC DNA]</scope>
    <source>
        <strain evidence="10">SH 714</strain>
    </source>
</reference>
<feature type="domain" description="Major facilitator superfamily (MFS) profile" evidence="8">
    <location>
        <begin position="1"/>
        <end position="207"/>
    </location>
</feature>
<dbReference type="Gene3D" id="1.20.1250.20">
    <property type="entry name" value="MFS general substrate transporter like domains"/>
    <property type="match status" value="1"/>
</dbReference>
<evidence type="ECO:0000256" key="5">
    <source>
        <dbReference type="ARBA" id="ARBA00022989"/>
    </source>
</evidence>
<sequence>MSTQVATTHEIHEKEVSSIFKNKKFLLFVLTFLASSFSVSFFMFTVNWYVVDFLRLEAMLGLVFFASSVPRLMFMLIGGVIADRINRGWIMFLSDFTKGVLLIGVIGLLMFDMLSIWLLIGLALVFGLLDAFFWPASSSMLPTILKKEELTRGNSIVETVRNISIVTGPILAGVIIGFGSYTIMFAIVSGMLLISALVDWILKNKINDEELQDKSANKEKPSSIFSSIKEGLAYLKQSPFLLTLMLTVVFLNLAFAGPLQVGMPIFAKNVLGGDELTFSTLSAGLAIGMLLGTILVGVLNIRKKRGLVAVVSIGGMAIFYTAFSLIGVFWVNVALVVCIGISVSFTNVPLTAAIQHHTEEKYIGRVSSLVQFSAMGLIPISYLITTMFISLGVKIDQIMMYAALTLCVLSAIVLIKAKSLRELD</sequence>
<organism evidence="9 10">
    <name type="scientific">Filobacillus milosensis</name>
    <dbReference type="NCBI Taxonomy" id="94137"/>
    <lineage>
        <taxon>Bacteria</taxon>
        <taxon>Bacillati</taxon>
        <taxon>Bacillota</taxon>
        <taxon>Bacilli</taxon>
        <taxon>Bacillales</taxon>
        <taxon>Bacillaceae</taxon>
        <taxon>Filobacillus</taxon>
    </lineage>
</organism>
<feature type="transmembrane region" description="Helical" evidence="7">
    <location>
        <begin position="25"/>
        <end position="50"/>
    </location>
</feature>
<evidence type="ECO:0000256" key="6">
    <source>
        <dbReference type="ARBA" id="ARBA00023136"/>
    </source>
</evidence>
<dbReference type="GO" id="GO:0005886">
    <property type="term" value="C:plasma membrane"/>
    <property type="evidence" value="ECO:0007669"/>
    <property type="project" value="UniProtKB-SubCell"/>
</dbReference>
<accession>A0A4Y8IM73</accession>
<feature type="transmembrane region" description="Helical" evidence="7">
    <location>
        <begin position="116"/>
        <end position="134"/>
    </location>
</feature>
<dbReference type="RefSeq" id="WP_134340601.1">
    <property type="nucleotide sequence ID" value="NZ_SOPW01000012.1"/>
</dbReference>
<evidence type="ECO:0000256" key="3">
    <source>
        <dbReference type="ARBA" id="ARBA00022475"/>
    </source>
</evidence>
<name>A0A4Y8IM73_9BACI</name>
<proteinExistence type="predicted"/>
<evidence type="ECO:0000259" key="8">
    <source>
        <dbReference type="PROSITE" id="PS50850"/>
    </source>
</evidence>
<keyword evidence="5 7" id="KW-1133">Transmembrane helix</keyword>
<dbReference type="InterPro" id="IPR020846">
    <property type="entry name" value="MFS_dom"/>
</dbReference>
<feature type="transmembrane region" description="Helical" evidence="7">
    <location>
        <begin position="239"/>
        <end position="256"/>
    </location>
</feature>
<dbReference type="AlphaFoldDB" id="A0A4Y8IM73"/>
<gene>
    <name evidence="9" type="ORF">E3U55_11480</name>
</gene>
<evidence type="ECO:0000313" key="10">
    <source>
        <dbReference type="Proteomes" id="UP000297975"/>
    </source>
</evidence>
<feature type="transmembrane region" description="Helical" evidence="7">
    <location>
        <begin position="155"/>
        <end position="176"/>
    </location>
</feature>
<dbReference type="PROSITE" id="PS50850">
    <property type="entry name" value="MFS"/>
    <property type="match status" value="1"/>
</dbReference>
<dbReference type="SUPFAM" id="SSF103473">
    <property type="entry name" value="MFS general substrate transporter"/>
    <property type="match status" value="1"/>
</dbReference>
<feature type="transmembrane region" description="Helical" evidence="7">
    <location>
        <begin position="276"/>
        <end position="299"/>
    </location>
</feature>
<dbReference type="Proteomes" id="UP000297975">
    <property type="component" value="Unassembled WGS sequence"/>
</dbReference>
<feature type="transmembrane region" description="Helical" evidence="7">
    <location>
        <begin position="182"/>
        <end position="202"/>
    </location>
</feature>
<feature type="transmembrane region" description="Helical" evidence="7">
    <location>
        <begin position="369"/>
        <end position="392"/>
    </location>
</feature>
<feature type="transmembrane region" description="Helical" evidence="7">
    <location>
        <begin position="398"/>
        <end position="415"/>
    </location>
</feature>